<protein>
    <recommendedName>
        <fullName evidence="10">Cyclin N-terminal domain-containing protein</fullName>
    </recommendedName>
</protein>
<dbReference type="InterPro" id="IPR036915">
    <property type="entry name" value="Cyclin-like_sf"/>
</dbReference>
<name>A0AAV1JZV7_9NEOP</name>
<dbReference type="SMART" id="SM01332">
    <property type="entry name" value="Cyclin_C"/>
    <property type="match status" value="1"/>
</dbReference>
<evidence type="ECO:0000256" key="3">
    <source>
        <dbReference type="ARBA" id="ARBA00023306"/>
    </source>
</evidence>
<dbReference type="CDD" id="cd20507">
    <property type="entry name" value="CYCLIN_CCNB1-like_rpt1"/>
    <property type="match status" value="1"/>
</dbReference>
<keyword evidence="3" id="KW-0131">Cell cycle</keyword>
<organism evidence="8 9">
    <name type="scientific">Leptosia nina</name>
    <dbReference type="NCBI Taxonomy" id="320188"/>
    <lineage>
        <taxon>Eukaryota</taxon>
        <taxon>Metazoa</taxon>
        <taxon>Ecdysozoa</taxon>
        <taxon>Arthropoda</taxon>
        <taxon>Hexapoda</taxon>
        <taxon>Insecta</taxon>
        <taxon>Pterygota</taxon>
        <taxon>Neoptera</taxon>
        <taxon>Endopterygota</taxon>
        <taxon>Lepidoptera</taxon>
        <taxon>Glossata</taxon>
        <taxon>Ditrysia</taxon>
        <taxon>Papilionoidea</taxon>
        <taxon>Pieridae</taxon>
        <taxon>Pierinae</taxon>
        <taxon>Leptosia</taxon>
    </lineage>
</organism>
<dbReference type="InterPro" id="IPR004367">
    <property type="entry name" value="Cyclin_C-dom"/>
</dbReference>
<dbReference type="GO" id="GO:0044772">
    <property type="term" value="P:mitotic cell cycle phase transition"/>
    <property type="evidence" value="ECO:0007669"/>
    <property type="project" value="InterPro"/>
</dbReference>
<evidence type="ECO:0000259" key="7">
    <source>
        <dbReference type="SMART" id="SM01332"/>
    </source>
</evidence>
<evidence type="ECO:0000259" key="6">
    <source>
        <dbReference type="SMART" id="SM00385"/>
    </source>
</evidence>
<dbReference type="SUPFAM" id="SSF47954">
    <property type="entry name" value="Cyclin-like"/>
    <property type="match status" value="2"/>
</dbReference>
<dbReference type="FunFam" id="1.10.472.10:FF:000001">
    <property type="entry name" value="G2/mitotic-specific cyclin"/>
    <property type="match status" value="1"/>
</dbReference>
<dbReference type="Proteomes" id="UP001497472">
    <property type="component" value="Unassembled WGS sequence"/>
</dbReference>
<evidence type="ECO:0000256" key="5">
    <source>
        <dbReference type="SAM" id="MobiDB-lite"/>
    </source>
</evidence>
<reference evidence="8 9" key="1">
    <citation type="submission" date="2023-11" db="EMBL/GenBank/DDBJ databases">
        <authorList>
            <person name="Okamura Y."/>
        </authorList>
    </citation>
    <scope>NUCLEOTIDE SEQUENCE [LARGE SCALE GENOMIC DNA]</scope>
</reference>
<feature type="compositionally biased region" description="Polar residues" evidence="5">
    <location>
        <begin position="1"/>
        <end position="12"/>
    </location>
</feature>
<feature type="domain" description="Cyclin-like" evidence="6">
    <location>
        <begin position="209"/>
        <end position="294"/>
    </location>
</feature>
<dbReference type="EMBL" id="CAVLEF010000265">
    <property type="protein sequence ID" value="CAK1553939.1"/>
    <property type="molecule type" value="Genomic_DNA"/>
</dbReference>
<feature type="domain" description="Cyclin-like" evidence="6">
    <location>
        <begin position="307"/>
        <end position="392"/>
    </location>
</feature>
<evidence type="ECO:0000256" key="1">
    <source>
        <dbReference type="ARBA" id="ARBA00022618"/>
    </source>
</evidence>
<keyword evidence="9" id="KW-1185">Reference proteome</keyword>
<dbReference type="Gene3D" id="1.10.472.10">
    <property type="entry name" value="Cyclin-like"/>
    <property type="match status" value="2"/>
</dbReference>
<proteinExistence type="inferred from homology"/>
<keyword evidence="1" id="KW-0132">Cell division</keyword>
<dbReference type="PIRSF" id="PIRSF001771">
    <property type="entry name" value="Cyclin_A_B_D_E"/>
    <property type="match status" value="1"/>
</dbReference>
<dbReference type="InterPro" id="IPR039361">
    <property type="entry name" value="Cyclin"/>
</dbReference>
<evidence type="ECO:0000313" key="8">
    <source>
        <dbReference type="EMBL" id="CAK1553939.1"/>
    </source>
</evidence>
<comment type="similarity">
    <text evidence="4">Belongs to the cyclin family.</text>
</comment>
<keyword evidence="2 4" id="KW-0195">Cyclin</keyword>
<feature type="region of interest" description="Disordered" evidence="5">
    <location>
        <begin position="1"/>
        <end position="26"/>
    </location>
</feature>
<gene>
    <name evidence="8" type="ORF">LNINA_LOCUS12898</name>
</gene>
<feature type="domain" description="Cyclin C-terminal" evidence="7">
    <location>
        <begin position="303"/>
        <end position="423"/>
    </location>
</feature>
<dbReference type="InterPro" id="IPR013763">
    <property type="entry name" value="Cyclin-like_dom"/>
</dbReference>
<dbReference type="GO" id="GO:0051301">
    <property type="term" value="P:cell division"/>
    <property type="evidence" value="ECO:0007669"/>
    <property type="project" value="UniProtKB-KW"/>
</dbReference>
<dbReference type="PANTHER" id="PTHR10177">
    <property type="entry name" value="CYCLINS"/>
    <property type="match status" value="1"/>
</dbReference>
<evidence type="ECO:0008006" key="10">
    <source>
        <dbReference type="Google" id="ProtNLM"/>
    </source>
</evidence>
<comment type="caution">
    <text evidence="8">The sequence shown here is derived from an EMBL/GenBank/DDBJ whole genome shotgun (WGS) entry which is preliminary data.</text>
</comment>
<dbReference type="Pfam" id="PF02984">
    <property type="entry name" value="Cyclin_C"/>
    <property type="match status" value="1"/>
</dbReference>
<dbReference type="InterPro" id="IPR046965">
    <property type="entry name" value="Cyclin_A/B-like"/>
</dbReference>
<dbReference type="GO" id="GO:0016538">
    <property type="term" value="F:cyclin-dependent protein serine/threonine kinase regulator activity"/>
    <property type="evidence" value="ECO:0007669"/>
    <property type="project" value="InterPro"/>
</dbReference>
<dbReference type="SMART" id="SM00385">
    <property type="entry name" value="CYCLIN"/>
    <property type="match status" value="2"/>
</dbReference>
<accession>A0AAV1JZV7</accession>
<dbReference type="InterPro" id="IPR006671">
    <property type="entry name" value="Cyclin_N"/>
</dbReference>
<evidence type="ECO:0000256" key="4">
    <source>
        <dbReference type="RuleBase" id="RU000383"/>
    </source>
</evidence>
<dbReference type="GO" id="GO:0005634">
    <property type="term" value="C:nucleus"/>
    <property type="evidence" value="ECO:0007669"/>
    <property type="project" value="UniProtKB-ARBA"/>
</dbReference>
<evidence type="ECO:0000256" key="2">
    <source>
        <dbReference type="ARBA" id="ARBA00023127"/>
    </source>
</evidence>
<dbReference type="InterPro" id="IPR048258">
    <property type="entry name" value="Cyclins_cyclin-box"/>
</dbReference>
<dbReference type="PROSITE" id="PS00292">
    <property type="entry name" value="CYCLINS"/>
    <property type="match status" value="1"/>
</dbReference>
<evidence type="ECO:0000313" key="9">
    <source>
        <dbReference type="Proteomes" id="UP001497472"/>
    </source>
</evidence>
<dbReference type="AlphaFoldDB" id="A0AAV1JZV7"/>
<sequence length="436" mass="49548">MENQSRSTINQQDENKSKSKVVLPKGKRLMTRRVLGEVHPNVQCQRDISKKATIPDAECEKKPLKAVTRRRYSHVQAKVDTGLGAKSIQASSRPSPQATCAAMHTRNAVKEDLKKDIEIESKKVLTQVKRSKDPKESIGRQNLPETIVENLTSEIEDIDAEDSNPTMMSSYIKDIYKYLTTLEKRYPIVKNHLKNQTEIRCRMRAPLIDWLVKLQCEFSLLLEALHLAVGIIDRYLQVAPNVPKNRLQLIGVTAIFIACKYEETYAVHVTELVQVTDRAYTKNEILTCEKEIMRKLDFSLARPIPLTFIRRFIKVAHCTRKNDYLAKYFVDLCLLAYSMAHYKPSELAAAAVCLSLHVLPGTPLQDVWTRTLAYYSGYELAHIRPILGKIATLVINVDKSNFKAVQQKYSHVALGKVSTLPHLKGRAMFKLARSSS</sequence>
<dbReference type="Pfam" id="PF00134">
    <property type="entry name" value="Cyclin_N"/>
    <property type="match status" value="1"/>
</dbReference>